<comment type="caution">
    <text evidence="5">The sequence shown here is derived from an EMBL/GenBank/DDBJ whole genome shotgun (WGS) entry which is preliminary data.</text>
</comment>
<dbReference type="InterPro" id="IPR005656">
    <property type="entry name" value="MmgE_PrpD"/>
</dbReference>
<accession>A0A225AA96</accession>
<dbReference type="NCBIfam" id="TIGR02330">
    <property type="entry name" value="prpD"/>
    <property type="match status" value="1"/>
</dbReference>
<dbReference type="InterPro" id="IPR045337">
    <property type="entry name" value="MmgE_PrpD_C"/>
</dbReference>
<dbReference type="GO" id="GO:0051537">
    <property type="term" value="F:2 iron, 2 sulfur cluster binding"/>
    <property type="evidence" value="ECO:0007669"/>
    <property type="project" value="InterPro"/>
</dbReference>
<organism evidence="5 6">
    <name type="scientific">Talaromyces atroroseus</name>
    <dbReference type="NCBI Taxonomy" id="1441469"/>
    <lineage>
        <taxon>Eukaryota</taxon>
        <taxon>Fungi</taxon>
        <taxon>Dikarya</taxon>
        <taxon>Ascomycota</taxon>
        <taxon>Pezizomycotina</taxon>
        <taxon>Eurotiomycetes</taxon>
        <taxon>Eurotiomycetidae</taxon>
        <taxon>Eurotiales</taxon>
        <taxon>Trichocomaceae</taxon>
        <taxon>Talaromyces</taxon>
        <taxon>Talaromyces sect. Trachyspermi</taxon>
    </lineage>
</organism>
<dbReference type="RefSeq" id="XP_020117171.1">
    <property type="nucleotide sequence ID" value="XM_020262658.1"/>
</dbReference>
<reference evidence="5 6" key="1">
    <citation type="submission" date="2015-06" db="EMBL/GenBank/DDBJ databases">
        <title>Talaromyces atroroseus IBT 11181 draft genome.</title>
        <authorList>
            <person name="Rasmussen K.B."/>
            <person name="Rasmussen S."/>
            <person name="Petersen B."/>
            <person name="Sicheritz-Ponten T."/>
            <person name="Mortensen U.H."/>
            <person name="Thrane U."/>
        </authorList>
    </citation>
    <scope>NUCLEOTIDE SEQUENCE [LARGE SCALE GENOMIC DNA]</scope>
    <source>
        <strain evidence="5 6">IBT 11181</strain>
    </source>
</reference>
<dbReference type="Gene3D" id="1.10.4100.10">
    <property type="entry name" value="2-methylcitrate dehydratase PrpD"/>
    <property type="match status" value="1"/>
</dbReference>
<evidence type="ECO:0000313" key="5">
    <source>
        <dbReference type="EMBL" id="OKL57050.1"/>
    </source>
</evidence>
<dbReference type="Pfam" id="PF03972">
    <property type="entry name" value="MmgE_PrpD_N"/>
    <property type="match status" value="1"/>
</dbReference>
<dbReference type="PANTHER" id="PTHR16943:SF15">
    <property type="entry name" value="DEHYDRATASE (PRPD), PUTATIVE-RELATED"/>
    <property type="match status" value="1"/>
</dbReference>
<dbReference type="PANTHER" id="PTHR16943">
    <property type="entry name" value="2-METHYLCITRATE DEHYDRATASE-RELATED"/>
    <property type="match status" value="1"/>
</dbReference>
<dbReference type="Gene3D" id="3.30.1330.120">
    <property type="entry name" value="2-methylcitrate dehydratase PrpD"/>
    <property type="match status" value="1"/>
</dbReference>
<proteinExistence type="inferred from homology"/>
<feature type="domain" description="MmgE/PrpD C-terminal" evidence="4">
    <location>
        <begin position="289"/>
        <end position="468"/>
    </location>
</feature>
<dbReference type="InterPro" id="IPR042183">
    <property type="entry name" value="MmgE/PrpD_sf_1"/>
</dbReference>
<dbReference type="InterPro" id="IPR036148">
    <property type="entry name" value="MmgE/PrpD_sf"/>
</dbReference>
<dbReference type="GO" id="GO:0047547">
    <property type="term" value="F:2-methylcitrate dehydratase activity"/>
    <property type="evidence" value="ECO:0007669"/>
    <property type="project" value="InterPro"/>
</dbReference>
<comment type="similarity">
    <text evidence="1">Belongs to the PrpD family.</text>
</comment>
<sequence length="491" mass="53574">MPTLLPAYDRILVDIKNYVFGYEATSERARSCARLAIFDALGCAIESVAKSTQCRSFIGPIVPGTTIPDGFRLPGTSYELDPVKGAFDLGALIRYLDHNDALAGADWGHPSDNLGALLAVMDWLSRAATSGRLVHRGPPLTIDTLITAVIKVYEIQGCLLLRNAFNAVGLDHTILVKLASTAVVSWLLGLSEDQTLAAISHAWMDLAPLRVYRSGSNTIPRKGWAAGDACMRAVQFALLTRTGQPGAPTPLTMPRWGFYASIWRNGAPFTLPKPYTTWVVENVFFKVMPVEGHGIAAVQAAVVQAQRMLHRGLLDPVKDIHRIEIRTCAAAHLIIDKNGPLHNAADRDHCMQYCVAVALLKGAAPEAGDFQDGSLYASSQAVEDLRAKIKIRPDESLTADYLDLDKKSIPSALAIHLTNGDVLEEVLVEFPLGHVRNPGTHAAVVHKYRQNLALLFSRSEIEEIEKIVNSGGDRNVSDLLDLLVRYSYTKL</sequence>
<dbReference type="InterPro" id="IPR042188">
    <property type="entry name" value="MmgE/PrpD_sf_2"/>
</dbReference>
<dbReference type="GO" id="GO:0019679">
    <property type="term" value="P:propionate metabolic process, methylcitrate cycle"/>
    <property type="evidence" value="ECO:0007669"/>
    <property type="project" value="InterPro"/>
</dbReference>
<feature type="domain" description="MmgE/PrpD N-terminal" evidence="3">
    <location>
        <begin position="15"/>
        <end position="263"/>
    </location>
</feature>
<dbReference type="EMBL" id="LFMY01000012">
    <property type="protein sequence ID" value="OKL57050.1"/>
    <property type="molecule type" value="Genomic_DNA"/>
</dbReference>
<keyword evidence="2" id="KW-0456">Lyase</keyword>
<dbReference type="OrthoDB" id="10055203at2759"/>
<dbReference type="Pfam" id="PF19305">
    <property type="entry name" value="MmgE_PrpD_C"/>
    <property type="match status" value="1"/>
</dbReference>
<dbReference type="AlphaFoldDB" id="A0A225AA96"/>
<protein>
    <recommendedName>
        <fullName evidence="7">2-methylcitrate dehydratase</fullName>
    </recommendedName>
</protein>
<evidence type="ECO:0008006" key="7">
    <source>
        <dbReference type="Google" id="ProtNLM"/>
    </source>
</evidence>
<dbReference type="InterPro" id="IPR012705">
    <property type="entry name" value="2Me_IsoCit_deHydtase_PrpD"/>
</dbReference>
<dbReference type="InterPro" id="IPR045336">
    <property type="entry name" value="MmgE_PrpD_N"/>
</dbReference>
<evidence type="ECO:0000256" key="2">
    <source>
        <dbReference type="ARBA" id="ARBA00023239"/>
    </source>
</evidence>
<dbReference type="Proteomes" id="UP000214365">
    <property type="component" value="Unassembled WGS sequence"/>
</dbReference>
<dbReference type="GeneID" id="31007131"/>
<gene>
    <name evidence="5" type="ORF">UA08_07375</name>
</gene>
<name>A0A225AA96_TALAT</name>
<keyword evidence="6" id="KW-1185">Reference proteome</keyword>
<evidence type="ECO:0000256" key="1">
    <source>
        <dbReference type="ARBA" id="ARBA00006174"/>
    </source>
</evidence>
<dbReference type="STRING" id="1441469.A0A225AA96"/>
<evidence type="ECO:0000259" key="4">
    <source>
        <dbReference type="Pfam" id="PF19305"/>
    </source>
</evidence>
<dbReference type="GO" id="GO:0005739">
    <property type="term" value="C:mitochondrion"/>
    <property type="evidence" value="ECO:0007669"/>
    <property type="project" value="TreeGrafter"/>
</dbReference>
<dbReference type="SUPFAM" id="SSF103378">
    <property type="entry name" value="2-methylcitrate dehydratase PrpD"/>
    <property type="match status" value="1"/>
</dbReference>
<evidence type="ECO:0000259" key="3">
    <source>
        <dbReference type="Pfam" id="PF03972"/>
    </source>
</evidence>
<evidence type="ECO:0000313" key="6">
    <source>
        <dbReference type="Proteomes" id="UP000214365"/>
    </source>
</evidence>